<sequence>MHTAFQPQIISAVTLADSWGFPDGLAVSGRSPSQIDKHDRILRAWVPVPSSKRFLEDHQHDGEKTLVVAQPSPAPGRARLSGRDEVRETLVSATAIFIFSTTQLWVL</sequence>
<dbReference type="Proteomes" id="UP001283361">
    <property type="component" value="Unassembled WGS sequence"/>
</dbReference>
<name>A0AAE0Z1B5_9GAST</name>
<evidence type="ECO:0000313" key="2">
    <source>
        <dbReference type="Proteomes" id="UP001283361"/>
    </source>
</evidence>
<organism evidence="1 2">
    <name type="scientific">Elysia crispata</name>
    <name type="common">lettuce slug</name>
    <dbReference type="NCBI Taxonomy" id="231223"/>
    <lineage>
        <taxon>Eukaryota</taxon>
        <taxon>Metazoa</taxon>
        <taxon>Spiralia</taxon>
        <taxon>Lophotrochozoa</taxon>
        <taxon>Mollusca</taxon>
        <taxon>Gastropoda</taxon>
        <taxon>Heterobranchia</taxon>
        <taxon>Euthyneura</taxon>
        <taxon>Panpulmonata</taxon>
        <taxon>Sacoglossa</taxon>
        <taxon>Placobranchoidea</taxon>
        <taxon>Plakobranchidae</taxon>
        <taxon>Elysia</taxon>
    </lineage>
</organism>
<dbReference type="AlphaFoldDB" id="A0AAE0Z1B5"/>
<keyword evidence="2" id="KW-1185">Reference proteome</keyword>
<gene>
    <name evidence="1" type="ORF">RRG08_022497</name>
</gene>
<protein>
    <submittedName>
        <fullName evidence="1">Uncharacterized protein</fullName>
    </submittedName>
</protein>
<accession>A0AAE0Z1B5</accession>
<evidence type="ECO:0000313" key="1">
    <source>
        <dbReference type="EMBL" id="KAK3761093.1"/>
    </source>
</evidence>
<proteinExistence type="predicted"/>
<reference evidence="1" key="1">
    <citation type="journal article" date="2023" name="G3 (Bethesda)">
        <title>A reference genome for the long-term kleptoplast-retaining sea slug Elysia crispata morphotype clarki.</title>
        <authorList>
            <person name="Eastman K.E."/>
            <person name="Pendleton A.L."/>
            <person name="Shaikh M.A."/>
            <person name="Suttiyut T."/>
            <person name="Ogas R."/>
            <person name="Tomko P."/>
            <person name="Gavelis G."/>
            <person name="Widhalm J.R."/>
            <person name="Wisecaver J.H."/>
        </authorList>
    </citation>
    <scope>NUCLEOTIDE SEQUENCE</scope>
    <source>
        <strain evidence="1">ECLA1</strain>
    </source>
</reference>
<dbReference type="EMBL" id="JAWDGP010004927">
    <property type="protein sequence ID" value="KAK3761093.1"/>
    <property type="molecule type" value="Genomic_DNA"/>
</dbReference>
<comment type="caution">
    <text evidence="1">The sequence shown here is derived from an EMBL/GenBank/DDBJ whole genome shotgun (WGS) entry which is preliminary data.</text>
</comment>